<keyword evidence="2" id="KW-0808">Transferase</keyword>
<dbReference type="Gene3D" id="3.90.550.10">
    <property type="entry name" value="Spore Coat Polysaccharide Biosynthesis Protein SpsA, Chain A"/>
    <property type="match status" value="1"/>
</dbReference>
<evidence type="ECO:0000313" key="3">
    <source>
        <dbReference type="Proteomes" id="UP000199586"/>
    </source>
</evidence>
<dbReference type="STRING" id="634430.SAMN04488241_101129"/>
<dbReference type="PANTHER" id="PTHR43685:SF2">
    <property type="entry name" value="GLYCOSYLTRANSFERASE 2-LIKE DOMAIN-CONTAINING PROTEIN"/>
    <property type="match status" value="1"/>
</dbReference>
<dbReference type="RefSeq" id="WP_093330005.1">
    <property type="nucleotide sequence ID" value="NZ_FOXP01000001.1"/>
</dbReference>
<dbReference type="EMBL" id="FOXP01000001">
    <property type="protein sequence ID" value="SFP35640.1"/>
    <property type="molecule type" value="Genomic_DNA"/>
</dbReference>
<name>A0A1I5PPC4_9SPHN</name>
<dbReference type="AlphaFoldDB" id="A0A1I5PPC4"/>
<feature type="domain" description="Glycosyltransferase 2-like" evidence="1">
    <location>
        <begin position="17"/>
        <end position="142"/>
    </location>
</feature>
<dbReference type="OrthoDB" id="6383742at2"/>
<evidence type="ECO:0000313" key="2">
    <source>
        <dbReference type="EMBL" id="SFP35640.1"/>
    </source>
</evidence>
<dbReference type="Pfam" id="PF00535">
    <property type="entry name" value="Glycos_transf_2"/>
    <property type="match status" value="1"/>
</dbReference>
<dbReference type="Proteomes" id="UP000199586">
    <property type="component" value="Unassembled WGS sequence"/>
</dbReference>
<dbReference type="GO" id="GO:0016740">
    <property type="term" value="F:transferase activity"/>
    <property type="evidence" value="ECO:0007669"/>
    <property type="project" value="UniProtKB-KW"/>
</dbReference>
<dbReference type="InterPro" id="IPR029044">
    <property type="entry name" value="Nucleotide-diphossugar_trans"/>
</dbReference>
<gene>
    <name evidence="2" type="ORF">SAMN04488241_101129</name>
</gene>
<evidence type="ECO:0000259" key="1">
    <source>
        <dbReference type="Pfam" id="PF00535"/>
    </source>
</evidence>
<accession>A0A1I5PPC4</accession>
<dbReference type="SUPFAM" id="SSF53448">
    <property type="entry name" value="Nucleotide-diphospho-sugar transferases"/>
    <property type="match status" value="1"/>
</dbReference>
<reference evidence="2 3" key="1">
    <citation type="submission" date="2016-10" db="EMBL/GenBank/DDBJ databases">
        <authorList>
            <person name="de Groot N.N."/>
        </authorList>
    </citation>
    <scope>NUCLEOTIDE SEQUENCE [LARGE SCALE GENOMIC DNA]</scope>
    <source>
        <strain evidence="2 3">CGMCC 1.9113</strain>
    </source>
</reference>
<protein>
    <submittedName>
        <fullName evidence="2">Glycosyl transferase family 2</fullName>
    </submittedName>
</protein>
<dbReference type="InterPro" id="IPR001173">
    <property type="entry name" value="Glyco_trans_2-like"/>
</dbReference>
<organism evidence="2 3">
    <name type="scientific">Sphingomonas rubra</name>
    <dbReference type="NCBI Taxonomy" id="634430"/>
    <lineage>
        <taxon>Bacteria</taxon>
        <taxon>Pseudomonadati</taxon>
        <taxon>Pseudomonadota</taxon>
        <taxon>Alphaproteobacteria</taxon>
        <taxon>Sphingomonadales</taxon>
        <taxon>Sphingomonadaceae</taxon>
        <taxon>Sphingomonas</taxon>
    </lineage>
</organism>
<proteinExistence type="predicted"/>
<dbReference type="InterPro" id="IPR050834">
    <property type="entry name" value="Glycosyltransf_2"/>
</dbReference>
<dbReference type="PANTHER" id="PTHR43685">
    <property type="entry name" value="GLYCOSYLTRANSFERASE"/>
    <property type="match status" value="1"/>
</dbReference>
<dbReference type="CDD" id="cd00761">
    <property type="entry name" value="Glyco_tranf_GTA_type"/>
    <property type="match status" value="1"/>
</dbReference>
<keyword evidence="3" id="KW-1185">Reference proteome</keyword>
<sequence>MLHQQTIIFAPLATYDVVIPCNNRAHVVADAVRSVLDQEHAPGRVIVVDDGSSDDSALVIRDLMKRHPRVEGVILPRNVGASQARNTGAGLARAEWIAFLDSDDMWLPGAARALLDGPMAMAHDIVVGHFARVEGDGAPGEPECGWDAGCIRRGLASGGVIGPSWSVVRRAIVERVGGFDPSFHNCNDWDFYTRAAAAGARFGRIDACVALYRTVAGGRLVNDIAIGARNADRVLSHPYLLGVDA</sequence>